<comment type="caution">
    <text evidence="7">The sequence shown here is derived from an EMBL/GenBank/DDBJ whole genome shotgun (WGS) entry which is preliminary data.</text>
</comment>
<keyword evidence="8" id="KW-1185">Reference proteome</keyword>
<accession>A0A4Z0PB67</accession>
<dbReference type="Pfam" id="PF00535">
    <property type="entry name" value="Glycos_transf_2"/>
    <property type="match status" value="1"/>
</dbReference>
<dbReference type="EMBL" id="SRLA01000002">
    <property type="protein sequence ID" value="TGE08656.1"/>
    <property type="molecule type" value="Genomic_DNA"/>
</dbReference>
<comment type="subcellular location">
    <subcellularLocation>
        <location evidence="1">Cell membrane</location>
    </subcellularLocation>
</comment>
<dbReference type="CDD" id="cd00761">
    <property type="entry name" value="Glyco_tranf_GTA_type"/>
    <property type="match status" value="1"/>
</dbReference>
<keyword evidence="4 7" id="KW-0808">Transferase</keyword>
<keyword evidence="5" id="KW-0472">Membrane</keyword>
<name>A0A4Z0PB67_9BACT</name>
<evidence type="ECO:0000256" key="2">
    <source>
        <dbReference type="ARBA" id="ARBA00022475"/>
    </source>
</evidence>
<proteinExistence type="predicted"/>
<evidence type="ECO:0000256" key="3">
    <source>
        <dbReference type="ARBA" id="ARBA00022676"/>
    </source>
</evidence>
<dbReference type="SUPFAM" id="SSF53448">
    <property type="entry name" value="Nucleotide-diphospho-sugar transferases"/>
    <property type="match status" value="1"/>
</dbReference>
<dbReference type="GO" id="GO:0016757">
    <property type="term" value="F:glycosyltransferase activity"/>
    <property type="evidence" value="ECO:0007669"/>
    <property type="project" value="UniProtKB-KW"/>
</dbReference>
<dbReference type="InterPro" id="IPR001173">
    <property type="entry name" value="Glyco_trans_2-like"/>
</dbReference>
<sequence>MTCNALNVNAPALSVLIPVFNRDVTPLVRALLGQAHTWGGPVEIRCLDDGSGEEVRCLNRALATIGTVHYDELPQNIGRAAIRNVLAAQAQYEWLLLLDNDSLLPDEHFLARYAAACHQAPVLVGGTTYLAAPPSSPSLLLRWLYGRRREARPAAVRQRAPHGQLSLNNLLIKAEVFRRLGLDESLTRYGHEDTKFGWLLRRANIPVVHLDNPVLHDGLEPATIFLQKTHDAVRNLVQLYRTEGLGTDTKLLQAALRLQRWGLAEAVCIAFRLRQHQVRRNLHSRHPSLRQLDALKLYWLLRELLA</sequence>
<evidence type="ECO:0000313" key="8">
    <source>
        <dbReference type="Proteomes" id="UP000298337"/>
    </source>
</evidence>
<dbReference type="Proteomes" id="UP000298337">
    <property type="component" value="Unassembled WGS sequence"/>
</dbReference>
<gene>
    <name evidence="7" type="ORF">EU556_13245</name>
</gene>
<organism evidence="7 8">
    <name type="scientific">Hymenobacter fodinae</name>
    <dbReference type="NCBI Taxonomy" id="2510796"/>
    <lineage>
        <taxon>Bacteria</taxon>
        <taxon>Pseudomonadati</taxon>
        <taxon>Bacteroidota</taxon>
        <taxon>Cytophagia</taxon>
        <taxon>Cytophagales</taxon>
        <taxon>Hymenobacteraceae</taxon>
        <taxon>Hymenobacter</taxon>
    </lineage>
</organism>
<keyword evidence="2" id="KW-1003">Cell membrane</keyword>
<keyword evidence="3" id="KW-0328">Glycosyltransferase</keyword>
<dbReference type="InterPro" id="IPR029044">
    <property type="entry name" value="Nucleotide-diphossugar_trans"/>
</dbReference>
<evidence type="ECO:0000256" key="4">
    <source>
        <dbReference type="ARBA" id="ARBA00022679"/>
    </source>
</evidence>
<dbReference type="GO" id="GO:0005886">
    <property type="term" value="C:plasma membrane"/>
    <property type="evidence" value="ECO:0007669"/>
    <property type="project" value="UniProtKB-SubCell"/>
</dbReference>
<dbReference type="OrthoDB" id="761861at2"/>
<dbReference type="AlphaFoldDB" id="A0A4Z0PB67"/>
<evidence type="ECO:0000256" key="1">
    <source>
        <dbReference type="ARBA" id="ARBA00004236"/>
    </source>
</evidence>
<dbReference type="Gene3D" id="3.90.550.10">
    <property type="entry name" value="Spore Coat Polysaccharide Biosynthesis Protein SpsA, Chain A"/>
    <property type="match status" value="1"/>
</dbReference>
<dbReference type="PANTHER" id="PTHR43646:SF2">
    <property type="entry name" value="GLYCOSYLTRANSFERASE 2-LIKE DOMAIN-CONTAINING PROTEIN"/>
    <property type="match status" value="1"/>
</dbReference>
<evidence type="ECO:0000256" key="5">
    <source>
        <dbReference type="ARBA" id="ARBA00023136"/>
    </source>
</evidence>
<evidence type="ECO:0000259" key="6">
    <source>
        <dbReference type="Pfam" id="PF00535"/>
    </source>
</evidence>
<evidence type="ECO:0000313" key="7">
    <source>
        <dbReference type="EMBL" id="TGE08656.1"/>
    </source>
</evidence>
<reference evidence="7 8" key="1">
    <citation type="submission" date="2019-04" db="EMBL/GenBank/DDBJ databases">
        <authorList>
            <person name="Feng G."/>
            <person name="Zhang J."/>
            <person name="Zhu H."/>
        </authorList>
    </citation>
    <scope>NUCLEOTIDE SEQUENCE [LARGE SCALE GENOMIC DNA]</scope>
    <source>
        <strain evidence="7 8">92R-1</strain>
    </source>
</reference>
<protein>
    <submittedName>
        <fullName evidence="7">Glycosyltransferase family 2 protein</fullName>
    </submittedName>
</protein>
<feature type="domain" description="Glycosyltransferase 2-like" evidence="6">
    <location>
        <begin position="14"/>
        <end position="129"/>
    </location>
</feature>
<dbReference type="PANTHER" id="PTHR43646">
    <property type="entry name" value="GLYCOSYLTRANSFERASE"/>
    <property type="match status" value="1"/>
</dbReference>